<evidence type="ECO:0000313" key="2">
    <source>
        <dbReference type="Proteomes" id="UP000198432"/>
    </source>
</evidence>
<sequence length="122" mass="14105">MWRRKAFNRLRRLGRQGRAWADRNPRPMVALMFGVMVTGLTWQLYARSSRQESYFSPLAKAYGEFGRLQTRSHDKALTGDVLELMGLYTRAQAIHPDSLTARDSTFLVDLDKQLNSIINEKD</sequence>
<dbReference type="AlphaFoldDB" id="A0A239J198"/>
<reference evidence="2" key="1">
    <citation type="submission" date="2017-06" db="EMBL/GenBank/DDBJ databases">
        <authorList>
            <person name="Varghese N."/>
            <person name="Submissions S."/>
        </authorList>
    </citation>
    <scope>NUCLEOTIDE SEQUENCE [LARGE SCALE GENOMIC DNA]</scope>
    <source>
        <strain evidence="2">NKM1</strain>
    </source>
</reference>
<protein>
    <submittedName>
        <fullName evidence="1">Uncharacterized protein</fullName>
    </submittedName>
</protein>
<name>A0A239J198_9BACT</name>
<organism evidence="1 2">
    <name type="scientific">Pontibacter ummariensis</name>
    <dbReference type="NCBI Taxonomy" id="1610492"/>
    <lineage>
        <taxon>Bacteria</taxon>
        <taxon>Pseudomonadati</taxon>
        <taxon>Bacteroidota</taxon>
        <taxon>Cytophagia</taxon>
        <taxon>Cytophagales</taxon>
        <taxon>Hymenobacteraceae</taxon>
        <taxon>Pontibacter</taxon>
    </lineage>
</organism>
<dbReference type="RefSeq" id="WP_179223105.1">
    <property type="nucleotide sequence ID" value="NZ_FZOQ01000019.1"/>
</dbReference>
<dbReference type="Proteomes" id="UP000198432">
    <property type="component" value="Unassembled WGS sequence"/>
</dbReference>
<proteinExistence type="predicted"/>
<keyword evidence="2" id="KW-1185">Reference proteome</keyword>
<dbReference type="EMBL" id="FZOQ01000019">
    <property type="protein sequence ID" value="SNS99228.1"/>
    <property type="molecule type" value="Genomic_DNA"/>
</dbReference>
<accession>A0A239J198</accession>
<gene>
    <name evidence="1" type="ORF">SAMN06296052_119103</name>
</gene>
<evidence type="ECO:0000313" key="1">
    <source>
        <dbReference type="EMBL" id="SNS99228.1"/>
    </source>
</evidence>